<evidence type="ECO:0000256" key="1">
    <source>
        <dbReference type="SAM" id="SignalP"/>
    </source>
</evidence>
<protein>
    <recommendedName>
        <fullName evidence="4">Peptidoglycan binding-like domain-containing protein</fullName>
    </recommendedName>
</protein>
<evidence type="ECO:0000313" key="3">
    <source>
        <dbReference type="Proteomes" id="UP000298631"/>
    </source>
</evidence>
<feature type="chain" id="PRO_5021017759" description="Peptidoglycan binding-like domain-containing protein" evidence="1">
    <location>
        <begin position="30"/>
        <end position="1396"/>
    </location>
</feature>
<sequence>MARRFATASLRCILMTLAMSGGAPTLAVAQNLIVNGDFESPVVPNYGDNILVFPAPWLTTYSMGSGAGPFTLQGSLVRVDGVGGATSVAEPGVNGGDVLLQALPQEDASNGPDGQYLRWVSNDSWQTVYWRQFGQRVEMPQDGCIKFGADIARAAPPSVPVWQISNWVRFEIHEMSPLDLQEIQANPNPPHMDPRIARGDAFVNEVFTLTPDGRWHEKAIRMNVEAGKTYALSAFSYSGVAMDDVYAEFVPVEQCVPGWTPPIPTLEASDISLTKSCTPATSAQHNGQVGQMWECSVDVTIPSAPFAGTLIVTDLYTPNSTTASEMISASSASGDFDCTTGGSCSIDGADFDMSGTDMLDFTTFVTSTELQDTYPMQNCVEGSYDDGTGAVTPVAGTCVNAEWIPRSSIEKTCDPLETVTSGPMTMNCQIEVMGTDLATGSYILAADMFSSLAPMTTTITGTMMNVTSTEPWSCVDQSVNNPGSIGVCELTASDMLAAGGASTINVSFDFAASQTEGQVLNCPMTDLLPASFHSAPGQRSAAPDMDAPQPDTIAGLPDNCVVLDLPVPTAPPEFSLKKGCRLGGVQDGNAFYACTIYISQSSGAPITDPLTFDELFSTTSGNPATQYMLNMQGTPAMPNGWDCQQPPYANGASCTIAAADFNANPSHRIDAYLSIPTSAFGDEGFKNCAQVRIGDQVVGAADCIEVDEPPIETVFDVSKQCKEAGPRQTFGSSVWFQPYQCTLTVATNGAPFTGPLWLSENLSFGQNPGAGSIQNITSADPWICSTPPYAPAGQGTTPECSIDGAQFPASGHSTLTVDLMMNGAMDMFGAKNCVSIGLGKAVGEGKPLASDCFEIAPPPAPEPDLDITKACAPAAQGDDGIWTAECEISIHFQNFDTATNHQFYIYDELGGSGPQTPLTSLMPFNTMGAGGWGPPSGTPAGFNTATGMLLNYLQANGSATITQPYTATFSGPAGQLLNGGPITNCAWVTIPSLSLRAPAGPVGDEKVCTPITFPISTVAGAWGTTDPAAPDTPVGPAIGTGSIGSTRPDIAFPSPVPAVPRPELTMVKEQTGSCDPDRISQTYDCGFRLRVTNTGDGAYLGPLVLTDTSSAPGMVAAQVVSGNGWTCGAVVNAALSCSNPALNLAPGASTHIDLRTTVNALRKGGTFQNCAAVGVPINRTERVALIQKLMNDRGLNAGPVDGKPGQKTYTALSKLRSDLGLPDSRDFDDALFEALGLPLQDNAVSSCVTAKLPAMPAPPLRCDAASTVKRGESCACRYDNMTANSATSCQCVKGFELVRGKGCVEVKTDTPSPAPPPTPRPALQCDLRSTYERGDICACIDHKNAKNVSATQCGCTNGLPMINGKCIPLVIKPADPVKDGESAEKCKIEINGICIK</sequence>
<dbReference type="Proteomes" id="UP000298631">
    <property type="component" value="Chromosome"/>
</dbReference>
<name>A0A4P8EET3_9RHOB</name>
<evidence type="ECO:0008006" key="4">
    <source>
        <dbReference type="Google" id="ProtNLM"/>
    </source>
</evidence>
<dbReference type="RefSeq" id="WP_137193028.1">
    <property type="nucleotide sequence ID" value="NZ_CP039964.1"/>
</dbReference>
<dbReference type="InterPro" id="IPR036365">
    <property type="entry name" value="PGBD-like_sf"/>
</dbReference>
<gene>
    <name evidence="2" type="ORF">EOK75_05885</name>
</gene>
<feature type="signal peptide" evidence="1">
    <location>
        <begin position="1"/>
        <end position="29"/>
    </location>
</feature>
<proteinExistence type="predicted"/>
<dbReference type="OrthoDB" id="8033216at2"/>
<keyword evidence="3" id="KW-1185">Reference proteome</keyword>
<dbReference type="SUPFAM" id="SSF47090">
    <property type="entry name" value="PGBD-like"/>
    <property type="match status" value="1"/>
</dbReference>
<dbReference type="KEGG" id="pseb:EOK75_05885"/>
<keyword evidence="1" id="KW-0732">Signal</keyword>
<accession>A0A4P8EET3</accession>
<reference evidence="2 3" key="1">
    <citation type="submission" date="2019-05" db="EMBL/GenBank/DDBJ databases">
        <title>Pseudorhodobacter turbinis sp. nov., isolated from the gut of the Korean turban shell.</title>
        <authorList>
            <person name="Jeong Y.-S."/>
            <person name="Kang W.-R."/>
            <person name="Bae J.-W."/>
        </authorList>
    </citation>
    <scope>NUCLEOTIDE SEQUENCE [LARGE SCALE GENOMIC DNA]</scope>
    <source>
        <strain evidence="2 3">S12M18</strain>
    </source>
</reference>
<organism evidence="2 3">
    <name type="scientific">Pseudorhodobacter turbinis</name>
    <dbReference type="NCBI Taxonomy" id="2500533"/>
    <lineage>
        <taxon>Bacteria</taxon>
        <taxon>Pseudomonadati</taxon>
        <taxon>Pseudomonadota</taxon>
        <taxon>Alphaproteobacteria</taxon>
        <taxon>Rhodobacterales</taxon>
        <taxon>Paracoccaceae</taxon>
        <taxon>Pseudorhodobacter</taxon>
    </lineage>
</organism>
<dbReference type="EMBL" id="CP039964">
    <property type="protein sequence ID" value="QCO55346.1"/>
    <property type="molecule type" value="Genomic_DNA"/>
</dbReference>
<evidence type="ECO:0000313" key="2">
    <source>
        <dbReference type="EMBL" id="QCO55346.1"/>
    </source>
</evidence>